<dbReference type="NCBIfam" id="TIGR02532">
    <property type="entry name" value="IV_pilin_GFxxxE"/>
    <property type="match status" value="1"/>
</dbReference>
<protein>
    <submittedName>
        <fullName evidence="4">Hypothetical exported protein</fullName>
    </submittedName>
</protein>
<keyword evidence="3" id="KW-1133">Transmembrane helix</keyword>
<keyword evidence="3" id="KW-0472">Membrane</keyword>
<dbReference type="InParanoid" id="Q2LVP5"/>
<evidence type="ECO:0000313" key="4">
    <source>
        <dbReference type="EMBL" id="ABC78155.1"/>
    </source>
</evidence>
<keyword evidence="3" id="KW-0812">Transmembrane</keyword>
<dbReference type="PROSITE" id="PS00409">
    <property type="entry name" value="PROKAR_NTER_METHYL"/>
    <property type="match status" value="1"/>
</dbReference>
<dbReference type="STRING" id="56780.SYN_03714"/>
<gene>
    <name evidence="4" type="ORF">SYN_03714</name>
</gene>
<proteinExistence type="inferred from homology"/>
<dbReference type="Pfam" id="PF07963">
    <property type="entry name" value="N_methyl"/>
    <property type="match status" value="1"/>
</dbReference>
<dbReference type="RefSeq" id="WP_011418175.1">
    <property type="nucleotide sequence ID" value="NC_007759.1"/>
</dbReference>
<evidence type="ECO:0000256" key="1">
    <source>
        <dbReference type="ARBA" id="ARBA00005233"/>
    </source>
</evidence>
<dbReference type="HOGENOM" id="CLU_1958484_0_0_7"/>
<dbReference type="AlphaFoldDB" id="Q2LVP5"/>
<reference evidence="4 5" key="1">
    <citation type="journal article" date="2007" name="Proc. Natl. Acad. Sci. U.S.A.">
        <title>The genome of Syntrophus aciditrophicus: life at the thermodynamic limit of microbial growth.</title>
        <authorList>
            <person name="McInerney M.J."/>
            <person name="Rohlin L."/>
            <person name="Mouttaki H."/>
            <person name="Kim U."/>
            <person name="Krupp R.S."/>
            <person name="Rios-Hernandez L."/>
            <person name="Sieber J."/>
            <person name="Struchtemeyer C.G."/>
            <person name="Bhattacharyya A."/>
            <person name="Campbell J.W."/>
            <person name="Gunsalus R.P."/>
        </authorList>
    </citation>
    <scope>NUCLEOTIDE SEQUENCE [LARGE SCALE GENOMIC DNA]</scope>
    <source>
        <strain evidence="4 5">SB</strain>
    </source>
</reference>
<dbReference type="KEGG" id="sat:SYN_03714"/>
<dbReference type="EMBL" id="CP000252">
    <property type="protein sequence ID" value="ABC78155.1"/>
    <property type="molecule type" value="Genomic_DNA"/>
</dbReference>
<dbReference type="eggNOG" id="COG4968">
    <property type="taxonomic scope" value="Bacteria"/>
</dbReference>
<comment type="similarity">
    <text evidence="1">Belongs to the N-Me-Phe pilin family.</text>
</comment>
<keyword evidence="5" id="KW-1185">Reference proteome</keyword>
<keyword evidence="2" id="KW-0488">Methylation</keyword>
<dbReference type="InterPro" id="IPR045584">
    <property type="entry name" value="Pilin-like"/>
</dbReference>
<evidence type="ECO:0000256" key="3">
    <source>
        <dbReference type="SAM" id="Phobius"/>
    </source>
</evidence>
<dbReference type="Proteomes" id="UP000001933">
    <property type="component" value="Chromosome"/>
</dbReference>
<dbReference type="PANTHER" id="PTHR30093">
    <property type="entry name" value="GENERAL SECRETION PATHWAY PROTEIN G"/>
    <property type="match status" value="1"/>
</dbReference>
<evidence type="ECO:0000256" key="2">
    <source>
        <dbReference type="ARBA" id="ARBA00022481"/>
    </source>
</evidence>
<accession>Q2LVP5</accession>
<dbReference type="PANTHER" id="PTHR30093:SF34">
    <property type="entry name" value="PREPILIN PEPTIDASE-DEPENDENT PROTEIN D"/>
    <property type="match status" value="1"/>
</dbReference>
<dbReference type="InterPro" id="IPR012902">
    <property type="entry name" value="N_methyl_site"/>
</dbReference>
<dbReference type="OrthoDB" id="5296638at2"/>
<evidence type="ECO:0000313" key="5">
    <source>
        <dbReference type="Proteomes" id="UP000001933"/>
    </source>
</evidence>
<dbReference type="Gene3D" id="3.30.700.10">
    <property type="entry name" value="Glycoprotein, Type 4 Pilin"/>
    <property type="match status" value="1"/>
</dbReference>
<feature type="transmembrane region" description="Helical" evidence="3">
    <location>
        <begin position="12"/>
        <end position="31"/>
    </location>
</feature>
<organism evidence="4 5">
    <name type="scientific">Syntrophus aciditrophicus (strain SB)</name>
    <dbReference type="NCBI Taxonomy" id="56780"/>
    <lineage>
        <taxon>Bacteria</taxon>
        <taxon>Pseudomonadati</taxon>
        <taxon>Thermodesulfobacteriota</taxon>
        <taxon>Syntrophia</taxon>
        <taxon>Syntrophales</taxon>
        <taxon>Syntrophaceae</taxon>
        <taxon>Syntrophus</taxon>
    </lineage>
</organism>
<sequence length="127" mass="13642">MKLTRKGNKGFTLIELMIVIAIIGILAAIALPQLQAYRIRGYNIQANSDAKNFYSSCLVDINQTSVDKTFSYPNPLPSGYHGTTPFSGSFIYVAATGTVTCNAAFKHPNGTKTYALDNNGNISITGS</sequence>
<name>Q2LVP5_SYNAS</name>
<dbReference type="SUPFAM" id="SSF54523">
    <property type="entry name" value="Pili subunits"/>
    <property type="match status" value="1"/>
</dbReference>